<dbReference type="Proteomes" id="UP000829685">
    <property type="component" value="Unassembled WGS sequence"/>
</dbReference>
<dbReference type="OrthoDB" id="3587182at2759"/>
<dbReference type="InterPro" id="IPR056121">
    <property type="entry name" value="DUF7704"/>
</dbReference>
<organism evidence="3 4">
    <name type="scientific">Neoarthrinium moseri</name>
    <dbReference type="NCBI Taxonomy" id="1658444"/>
    <lineage>
        <taxon>Eukaryota</taxon>
        <taxon>Fungi</taxon>
        <taxon>Dikarya</taxon>
        <taxon>Ascomycota</taxon>
        <taxon>Pezizomycotina</taxon>
        <taxon>Sordariomycetes</taxon>
        <taxon>Xylariomycetidae</taxon>
        <taxon>Amphisphaeriales</taxon>
        <taxon>Apiosporaceae</taxon>
        <taxon>Neoarthrinium</taxon>
    </lineage>
</organism>
<evidence type="ECO:0000313" key="3">
    <source>
        <dbReference type="EMBL" id="KAI1877593.1"/>
    </source>
</evidence>
<sequence length="156" mass="16829">MAPATPVQIPLLYRALFLYIEPLGALLGALLLHWRPQPFLNTMAPGLGPAAGHQVVYDMLCATYVLFAFNEAVLLRLRPGDLAVWRAVLAGILLCDAIHLYGSAGALGPAVFWDPRRWRWEDAVNLGSLWGQGAVRVAFLCGVGLPSVVGGKGKRV</sequence>
<evidence type="ECO:0000256" key="1">
    <source>
        <dbReference type="SAM" id="Phobius"/>
    </source>
</evidence>
<accession>A0A9P9WSK1</accession>
<feature type="domain" description="DUF7704" evidence="2">
    <location>
        <begin position="8"/>
        <end position="144"/>
    </location>
</feature>
<evidence type="ECO:0000259" key="2">
    <source>
        <dbReference type="Pfam" id="PF24803"/>
    </source>
</evidence>
<keyword evidence="1" id="KW-1133">Transmembrane helix</keyword>
<dbReference type="Pfam" id="PF24803">
    <property type="entry name" value="DUF7704"/>
    <property type="match status" value="1"/>
</dbReference>
<feature type="transmembrane region" description="Helical" evidence="1">
    <location>
        <begin position="54"/>
        <end position="75"/>
    </location>
</feature>
<keyword evidence="4" id="KW-1185">Reference proteome</keyword>
<dbReference type="EMBL" id="JAFIMR010000006">
    <property type="protein sequence ID" value="KAI1877593.1"/>
    <property type="molecule type" value="Genomic_DNA"/>
</dbReference>
<dbReference type="PANTHER" id="PTHR37019">
    <property type="entry name" value="CHROMOSOME 1, WHOLE GENOME SHOTGUN SEQUENCE"/>
    <property type="match status" value="1"/>
</dbReference>
<protein>
    <recommendedName>
        <fullName evidence="2">DUF7704 domain-containing protein</fullName>
    </recommendedName>
</protein>
<dbReference type="PANTHER" id="PTHR37019:SF1">
    <property type="entry name" value="EXPERA DOMAIN-CONTAINING PROTEIN"/>
    <property type="match status" value="1"/>
</dbReference>
<dbReference type="AlphaFoldDB" id="A0A9P9WSK1"/>
<feature type="transmembrane region" description="Helical" evidence="1">
    <location>
        <begin position="12"/>
        <end position="34"/>
    </location>
</feature>
<name>A0A9P9WSK1_9PEZI</name>
<comment type="caution">
    <text evidence="3">The sequence shown here is derived from an EMBL/GenBank/DDBJ whole genome shotgun (WGS) entry which is preliminary data.</text>
</comment>
<evidence type="ECO:0000313" key="4">
    <source>
        <dbReference type="Proteomes" id="UP000829685"/>
    </source>
</evidence>
<keyword evidence="1" id="KW-0812">Transmembrane</keyword>
<feature type="transmembrane region" description="Helical" evidence="1">
    <location>
        <begin position="133"/>
        <end position="151"/>
    </location>
</feature>
<proteinExistence type="predicted"/>
<feature type="transmembrane region" description="Helical" evidence="1">
    <location>
        <begin position="87"/>
        <end position="113"/>
    </location>
</feature>
<keyword evidence="1" id="KW-0472">Membrane</keyword>
<reference evidence="3" key="1">
    <citation type="submission" date="2021-03" db="EMBL/GenBank/DDBJ databases">
        <title>Revisited historic fungal species revealed as producer of novel bioactive compounds through whole genome sequencing and comparative genomics.</title>
        <authorList>
            <person name="Vignolle G.A."/>
            <person name="Hochenegger N."/>
            <person name="Mach R.L."/>
            <person name="Mach-Aigner A.R."/>
            <person name="Javad Rahimi M."/>
            <person name="Salim K.A."/>
            <person name="Chan C.M."/>
            <person name="Lim L.B.L."/>
            <person name="Cai F."/>
            <person name="Druzhinina I.S."/>
            <person name="U'Ren J.M."/>
            <person name="Derntl C."/>
        </authorList>
    </citation>
    <scope>NUCLEOTIDE SEQUENCE</scope>
    <source>
        <strain evidence="3">TUCIM 5799</strain>
    </source>
</reference>
<gene>
    <name evidence="3" type="ORF">JX265_003601</name>
</gene>